<feature type="compositionally biased region" description="Basic and acidic residues" evidence="12">
    <location>
        <begin position="1231"/>
        <end position="1245"/>
    </location>
</feature>
<dbReference type="CDD" id="cd08591">
    <property type="entry name" value="PI-PLCc_beta"/>
    <property type="match status" value="1"/>
</dbReference>
<dbReference type="AlphaFoldDB" id="A0A7D9D4N4"/>
<accession>A0A7D9D4N4</accession>
<dbReference type="PROSITE" id="PS50004">
    <property type="entry name" value="C2"/>
    <property type="match status" value="1"/>
</dbReference>
<feature type="region of interest" description="Disordered" evidence="12">
    <location>
        <begin position="1231"/>
        <end position="1272"/>
    </location>
</feature>
<dbReference type="FunFam" id="3.20.20.190:FF:000084">
    <property type="match status" value="1"/>
</dbReference>
<dbReference type="InterPro" id="IPR035892">
    <property type="entry name" value="C2_domain_sf"/>
</dbReference>
<evidence type="ECO:0000256" key="3">
    <source>
        <dbReference type="ARBA" id="ARBA00022490"/>
    </source>
</evidence>
<dbReference type="InterPro" id="IPR053945">
    <property type="entry name" value="PLCB1-4-like_EFh"/>
</dbReference>
<dbReference type="Gene3D" id="2.60.40.150">
    <property type="entry name" value="C2 domain"/>
    <property type="match status" value="1"/>
</dbReference>
<evidence type="ECO:0000256" key="11">
    <source>
        <dbReference type="RuleBase" id="RU361133"/>
    </source>
</evidence>
<dbReference type="InterPro" id="IPR037862">
    <property type="entry name" value="PLC-beta_PH"/>
</dbReference>
<evidence type="ECO:0000256" key="10">
    <source>
        <dbReference type="PIRSR" id="PIRSR000956-2"/>
    </source>
</evidence>
<dbReference type="Pfam" id="PF22631">
    <property type="entry name" value="PLCB1-4-like_EFh"/>
    <property type="match status" value="1"/>
</dbReference>
<feature type="active site" evidence="9">
    <location>
        <position position="370"/>
    </location>
</feature>
<dbReference type="SMART" id="SM00149">
    <property type="entry name" value="PLCYc"/>
    <property type="match status" value="1"/>
</dbReference>
<feature type="active site" evidence="9">
    <location>
        <position position="325"/>
    </location>
</feature>
<dbReference type="InterPro" id="IPR000909">
    <property type="entry name" value="PLipase_C_PInositol-sp_X_dom"/>
</dbReference>
<dbReference type="InterPro" id="IPR001849">
    <property type="entry name" value="PH_domain"/>
</dbReference>
<evidence type="ECO:0000256" key="7">
    <source>
        <dbReference type="ARBA" id="ARBA00023224"/>
    </source>
</evidence>
<evidence type="ECO:0000256" key="4">
    <source>
        <dbReference type="ARBA" id="ARBA00022801"/>
    </source>
</evidence>
<evidence type="ECO:0000256" key="12">
    <source>
        <dbReference type="SAM" id="MobiDB-lite"/>
    </source>
</evidence>
<keyword evidence="6 8" id="KW-0443">Lipid metabolism</keyword>
<dbReference type="SMART" id="SM00148">
    <property type="entry name" value="PLCXc"/>
    <property type="match status" value="1"/>
</dbReference>
<keyword evidence="3" id="KW-0963">Cytoplasm</keyword>
<dbReference type="InterPro" id="IPR042531">
    <property type="entry name" value="PLC-beta_C_sf"/>
</dbReference>
<evidence type="ECO:0000256" key="8">
    <source>
        <dbReference type="PIRNR" id="PIRNR000956"/>
    </source>
</evidence>
<dbReference type="SUPFAM" id="SSF49562">
    <property type="entry name" value="C2 domain (Calcium/lipid-binding domain, CaLB)"/>
    <property type="match status" value="1"/>
</dbReference>
<keyword evidence="4 8" id="KW-0378">Hydrolase</keyword>
<dbReference type="FunFam" id="2.60.40.150:FF:000008">
    <property type="entry name" value="1-phosphatidylinositol 4,5-bisphosphate phosphodiesterase"/>
    <property type="match status" value="1"/>
</dbReference>
<dbReference type="OrthoDB" id="269822at2759"/>
<dbReference type="Proteomes" id="UP001152795">
    <property type="component" value="Unassembled WGS sequence"/>
</dbReference>
<dbReference type="EC" id="3.1.4.11" evidence="8"/>
<dbReference type="GO" id="GO:0016042">
    <property type="term" value="P:lipid catabolic process"/>
    <property type="evidence" value="ECO:0007669"/>
    <property type="project" value="UniProtKB-KW"/>
</dbReference>
<feature type="region of interest" description="Disordered" evidence="12">
    <location>
        <begin position="631"/>
        <end position="673"/>
    </location>
</feature>
<feature type="binding site" evidence="10">
    <location>
        <position position="326"/>
    </location>
    <ligand>
        <name>Ca(2+)</name>
        <dbReference type="ChEBI" id="CHEBI:29108"/>
    </ligand>
</feature>
<dbReference type="CDD" id="cd16200">
    <property type="entry name" value="EFh_PI-PLCbeta"/>
    <property type="match status" value="1"/>
</dbReference>
<dbReference type="InterPro" id="IPR016280">
    <property type="entry name" value="PLC-beta"/>
</dbReference>
<comment type="cofactor">
    <cofactor evidence="10">
        <name>Ca(2+)</name>
        <dbReference type="ChEBI" id="CHEBI:29108"/>
    </cofactor>
    <text evidence="10">Binds 1 Ca(2+) ion per subunit.</text>
</comment>
<dbReference type="InterPro" id="IPR001192">
    <property type="entry name" value="PI-PLC_fam"/>
</dbReference>
<keyword evidence="14" id="KW-1185">Reference proteome</keyword>
<dbReference type="Gene3D" id="1.10.238.10">
    <property type="entry name" value="EF-hand"/>
    <property type="match status" value="1"/>
</dbReference>
<dbReference type="Gene3D" id="3.20.20.190">
    <property type="entry name" value="Phosphatidylinositol (PI) phosphodiesterase"/>
    <property type="match status" value="2"/>
</dbReference>
<feature type="binding site" evidence="10">
    <location>
        <position position="357"/>
    </location>
    <ligand>
        <name>Ca(2+)</name>
        <dbReference type="ChEBI" id="CHEBI:29108"/>
    </ligand>
</feature>
<dbReference type="Pfam" id="PF00388">
    <property type="entry name" value="PI-PLC-X"/>
    <property type="match status" value="1"/>
</dbReference>
<comment type="caution">
    <text evidence="13">The sequence shown here is derived from an EMBL/GenBank/DDBJ whole genome shotgun (WGS) entry which is preliminary data.</text>
</comment>
<name>A0A7D9D4N4_PARCT</name>
<dbReference type="GO" id="GO:0005509">
    <property type="term" value="F:calcium ion binding"/>
    <property type="evidence" value="ECO:0007669"/>
    <property type="project" value="UniProtKB-UniRule"/>
</dbReference>
<protein>
    <recommendedName>
        <fullName evidence="8">1-phosphatidylinositol 4,5-bisphosphate phosphodiesterase</fullName>
        <ecNumber evidence="8">3.1.4.11</ecNumber>
    </recommendedName>
</protein>
<evidence type="ECO:0000256" key="1">
    <source>
        <dbReference type="ARBA" id="ARBA00001195"/>
    </source>
</evidence>
<evidence type="ECO:0000256" key="9">
    <source>
        <dbReference type="PIRSR" id="PIRSR000956-1"/>
    </source>
</evidence>
<dbReference type="SUPFAM" id="SSF51695">
    <property type="entry name" value="PLC-like phosphodiesterases"/>
    <property type="match status" value="1"/>
</dbReference>
<organism evidence="13 14">
    <name type="scientific">Paramuricea clavata</name>
    <name type="common">Red gorgonian</name>
    <name type="synonym">Violescent sea-whip</name>
    <dbReference type="NCBI Taxonomy" id="317549"/>
    <lineage>
        <taxon>Eukaryota</taxon>
        <taxon>Metazoa</taxon>
        <taxon>Cnidaria</taxon>
        <taxon>Anthozoa</taxon>
        <taxon>Octocorallia</taxon>
        <taxon>Malacalcyonacea</taxon>
        <taxon>Plexauridae</taxon>
        <taxon>Paramuricea</taxon>
    </lineage>
</organism>
<gene>
    <name evidence="13" type="ORF">PACLA_8A016750</name>
</gene>
<dbReference type="Gene3D" id="1.20.1230.10">
    <property type="entry name" value="Phospholipase C beta, distal C-terminal domain"/>
    <property type="match status" value="2"/>
</dbReference>
<dbReference type="InterPro" id="IPR000008">
    <property type="entry name" value="C2_dom"/>
</dbReference>
<dbReference type="PROSITE" id="PS50008">
    <property type="entry name" value="PIPLC_Y_DOMAIN"/>
    <property type="match status" value="1"/>
</dbReference>
<dbReference type="SUPFAM" id="SSF69989">
    <property type="entry name" value="C-terminal domain of PLC-beta"/>
    <property type="match status" value="1"/>
</dbReference>
<dbReference type="EMBL" id="CACRXK020000010">
    <property type="protein sequence ID" value="CAB3976732.1"/>
    <property type="molecule type" value="Genomic_DNA"/>
</dbReference>
<evidence type="ECO:0000313" key="14">
    <source>
        <dbReference type="Proteomes" id="UP001152795"/>
    </source>
</evidence>
<evidence type="ECO:0000256" key="6">
    <source>
        <dbReference type="ARBA" id="ARBA00023098"/>
    </source>
</evidence>
<feature type="compositionally biased region" description="Basic and acidic residues" evidence="12">
    <location>
        <begin position="1263"/>
        <end position="1272"/>
    </location>
</feature>
<reference evidence="13" key="1">
    <citation type="submission" date="2020-04" db="EMBL/GenBank/DDBJ databases">
        <authorList>
            <person name="Alioto T."/>
            <person name="Alioto T."/>
            <person name="Gomez Garrido J."/>
        </authorList>
    </citation>
    <scope>NUCLEOTIDE SEQUENCE</scope>
    <source>
        <strain evidence="13">A484AB</strain>
    </source>
</reference>
<feature type="compositionally biased region" description="Basic residues" evidence="12">
    <location>
        <begin position="543"/>
        <end position="552"/>
    </location>
</feature>
<keyword evidence="10" id="KW-0106">Calcium</keyword>
<evidence type="ECO:0000313" key="13">
    <source>
        <dbReference type="EMBL" id="CAB3976732.1"/>
    </source>
</evidence>
<keyword evidence="7 8" id="KW-0807">Transducer</keyword>
<dbReference type="SMART" id="SM00239">
    <property type="entry name" value="C2"/>
    <property type="match status" value="1"/>
</dbReference>
<dbReference type="Pfam" id="PF17787">
    <property type="entry name" value="PH_14"/>
    <property type="match status" value="1"/>
</dbReference>
<comment type="catalytic activity">
    <reaction evidence="1 8 11">
        <text>a 1,2-diacyl-sn-glycero-3-phospho-(1D-myo-inositol-4,5-bisphosphate) + H2O = 1D-myo-inositol 1,4,5-trisphosphate + a 1,2-diacyl-sn-glycerol + H(+)</text>
        <dbReference type="Rhea" id="RHEA:33179"/>
        <dbReference type="ChEBI" id="CHEBI:15377"/>
        <dbReference type="ChEBI" id="CHEBI:15378"/>
        <dbReference type="ChEBI" id="CHEBI:17815"/>
        <dbReference type="ChEBI" id="CHEBI:58456"/>
        <dbReference type="ChEBI" id="CHEBI:203600"/>
        <dbReference type="EC" id="3.1.4.11"/>
    </reaction>
</comment>
<keyword evidence="10" id="KW-0479">Metal-binding</keyword>
<feature type="region of interest" description="Disordered" evidence="12">
    <location>
        <begin position="530"/>
        <end position="561"/>
    </location>
</feature>
<feature type="compositionally biased region" description="Polar residues" evidence="12">
    <location>
        <begin position="1248"/>
        <end position="1258"/>
    </location>
</feature>
<dbReference type="GO" id="GO:0005737">
    <property type="term" value="C:cytoplasm"/>
    <property type="evidence" value="ECO:0007669"/>
    <property type="project" value="UniProtKB-SubCell"/>
</dbReference>
<evidence type="ECO:0000256" key="2">
    <source>
        <dbReference type="ARBA" id="ARBA00004496"/>
    </source>
</evidence>
<dbReference type="InterPro" id="IPR001711">
    <property type="entry name" value="PLipase_C_Pinositol-sp_Y"/>
</dbReference>
<dbReference type="PROSITE" id="PS50007">
    <property type="entry name" value="PIPLC_X_DOMAIN"/>
    <property type="match status" value="1"/>
</dbReference>
<dbReference type="FunFam" id="1.10.238.10:FF:000005">
    <property type="entry name" value="Phosphoinositide phospholipase C"/>
    <property type="match status" value="1"/>
</dbReference>
<evidence type="ECO:0000256" key="5">
    <source>
        <dbReference type="ARBA" id="ARBA00022963"/>
    </source>
</evidence>
<dbReference type="SUPFAM" id="SSF47473">
    <property type="entry name" value="EF-hand"/>
    <property type="match status" value="1"/>
</dbReference>
<dbReference type="PANTHER" id="PTHR10336">
    <property type="entry name" value="PHOSPHOINOSITIDE-SPECIFIC PHOSPHOLIPASE C FAMILY PROTEIN"/>
    <property type="match status" value="1"/>
</dbReference>
<dbReference type="GO" id="GO:0004435">
    <property type="term" value="F:phosphatidylinositol-4,5-bisphosphate phospholipase C activity"/>
    <property type="evidence" value="ECO:0007669"/>
    <property type="project" value="UniProtKB-UniRule"/>
</dbReference>
<dbReference type="SMART" id="SM00233">
    <property type="entry name" value="PH"/>
    <property type="match status" value="1"/>
</dbReference>
<feature type="binding site" evidence="10">
    <location>
        <position position="404"/>
    </location>
    <ligand>
        <name>Ca(2+)</name>
        <dbReference type="ChEBI" id="CHEBI:29108"/>
    </ligand>
</feature>
<sequence length="1272" mass="144592">MDIAMQIWNIDVPSLLESGTILHKWDEESSGVHECHFTVDRYGFFLAFREAEKEPSCIDLANVTEVKLGGVLPKDGKARSSLECSGPEPIKERVFTIIVSQNLVETTSIYLCSSSSRVAREWVEGLQQICNSVQATNLSVMTMLLKLYTKATSLKVNGKISVKSICKCFNCGKNYEKRILDGLQAMDLPHEKNEEIDQSLFTFEKLYQLYAKVCPRQDFDQIFTKWQAGKAPYITPTRLMEFLNTEQRDPSSNEILHPHCNKEKAIKIISKYENCKEMVKQGRMSADGLSRYLMSDENLCVKSEIFDVHQDMNQPLSHYFINSSHNTYLTGRQIGGKSSVEIYRQCLLSGCRCIELDCWDGPGDEPIITHGKAMCTNIMFKDVIEAIKETAFVTSEYPVLLSFENHCSKYQQYKMACYCTDIFGDLLLTLPLDSHPLEENQPLPSPNLLKRKILIKNKKLRPGQESYDTDSMTSSDSRKSSEVRLEDIKNVKPRMSKLSEDFDGEVREALREEDDGFVNILKKEKTLRSSISSDRSNHNTFDKRRHNFRQRRNSSVDAEDTSKRLNGCIAEEASTDDRNRNGDCVKDALKVFDAMISEMDSDSSDSKDDEKDCISITNICFTENDGMCPTLSRDKRTTRTLPEAEEMMKRKSSTASTDSTQSDDERDVKRSESFASFGSSIKIVQQRQNSQSSMDEVAEYLANYHHSASFGNIHPSLSCLVNYTQPIPFPGFEKSEETNLHYLMSSFNEVAAFSLLKGNPVEFVKYNQRQLSRIYPKGSRVDSSNYMPQVFWNAGTQMVALNLQTTDLAFQLNTGKFVDNGRSGYLLKPSVMRKSDKNFDPFTELPVDGVVATCISIKVISGQFLSDKRVGTYVEVDLYGLPTDTVRKKFKTKIINSNGMNPVYDSDEFSFKRIVLPELALLRFTVLDDSDRILGQRVIPISSIQPGYRHIPLWTEGCRPLPLSTLFCHISLNVYVFEGFSDVVDELSQPIKYQSAVEKRAEAICRIFDFEEDYDEVDTYPANTTNGFTQKSPKNSYNSLPLVNFPPNNRRESTVTLSLSSSASSLQFSAWIDRLPTQLESNLEAVNIEELKKDKLFTKLLKKHQKESDTLTKRLVKERTTLNKTHDAALEKLFVNAQKNKENEKKTFERARKKCRHGFSGGLRGQDGSNIYPPPRTKIYCGSIPARGPIGLTIVGASSERRMTSDRSEQFFKLSLLKKLLDGDHDGQLKTMESRHERECADLRKNQVKQSVETSKNAGKQIKCKEEKERYP</sequence>
<dbReference type="GO" id="GO:0048015">
    <property type="term" value="P:phosphatidylinositol-mediated signaling"/>
    <property type="evidence" value="ECO:0007669"/>
    <property type="project" value="TreeGrafter"/>
</dbReference>
<dbReference type="InterPro" id="IPR017946">
    <property type="entry name" value="PLC-like_Pdiesterase_TIM-brl"/>
</dbReference>
<dbReference type="PANTHER" id="PTHR10336:SF36">
    <property type="entry name" value="1-PHOSPHATIDYLINOSITOL 4,5-BISPHOSPHATE PHOSPHODIESTERASE BETA-4"/>
    <property type="match status" value="1"/>
</dbReference>
<comment type="subcellular location">
    <subcellularLocation>
        <location evidence="2">Cytoplasm</location>
    </subcellularLocation>
</comment>
<dbReference type="PIRSF" id="PIRSF000956">
    <property type="entry name" value="PLC-beta"/>
    <property type="match status" value="1"/>
</dbReference>
<keyword evidence="5 8" id="KW-0442">Lipid degradation</keyword>
<dbReference type="Gene3D" id="2.30.29.240">
    <property type="match status" value="1"/>
</dbReference>
<dbReference type="InterPro" id="IPR011992">
    <property type="entry name" value="EF-hand-dom_pair"/>
</dbReference>
<feature type="region of interest" description="Disordered" evidence="12">
    <location>
        <begin position="462"/>
        <end position="484"/>
    </location>
</feature>
<proteinExistence type="predicted"/>
<dbReference type="PRINTS" id="PR00390">
    <property type="entry name" value="PHPHLIPASEC"/>
</dbReference>
<dbReference type="GO" id="GO:0046488">
    <property type="term" value="P:phosphatidylinositol metabolic process"/>
    <property type="evidence" value="ECO:0007669"/>
    <property type="project" value="TreeGrafter"/>
</dbReference>
<dbReference type="CDD" id="cd00275">
    <property type="entry name" value="C2_PLC_like"/>
    <property type="match status" value="1"/>
</dbReference>
<dbReference type="GO" id="GO:0051209">
    <property type="term" value="P:release of sequestered calcium ion into cytosol"/>
    <property type="evidence" value="ECO:0007669"/>
    <property type="project" value="TreeGrafter"/>
</dbReference>
<feature type="binding site" evidence="10">
    <location>
        <position position="355"/>
    </location>
    <ligand>
        <name>Ca(2+)</name>
        <dbReference type="ChEBI" id="CHEBI:29108"/>
    </ligand>
</feature>
<dbReference type="Pfam" id="PF00387">
    <property type="entry name" value="PI-PLC-Y"/>
    <property type="match status" value="1"/>
</dbReference>
<dbReference type="SUPFAM" id="SSF50729">
    <property type="entry name" value="PH domain-like"/>
    <property type="match status" value="1"/>
</dbReference>